<evidence type="ECO:0000313" key="1">
    <source>
        <dbReference type="EMBL" id="DAE23635.1"/>
    </source>
</evidence>
<accession>A0A8S5QXN5</accession>
<protein>
    <submittedName>
        <fullName evidence="1">Uncharacterized protein</fullName>
    </submittedName>
</protein>
<sequence>MNNFQIDIREQGGWNNLDGWVRPFDLTFALDETLDSGSVQVTGSTRKAIIKPYTLIRLTINSTVKYMLVQDAKRTQSTFSGTIKYDWNITLIETTKMLERIPCDTMRFSNYLGHDYAGGIPIYAEITYNDPNQTGWLDGDELSEKAPFYVNAYNRGVTTTIYGTQNKFNLKARATWKNAYQEVKVKKPNGEIVYSQKTWCGDDGVLNMPDGTVVLTEAYYTIEYSGTIHDVIPTSTSSATYTATYQIATIEGIIPKTNPTITSIVEKILRSGVTRRVYRGTGALDDIDKQLIRFNAAQAEKYNAIETEYSTTRNTFFEALSGVGEIIHAMPRLNFIDTFEYKGYELVFDELGGNDEYTVPTTAEMTYEQMSLTGDEYCEAIDSVVENILNTTDVDKGAIVEPSTGTYKTVRTERGGYKISADTMRIQTERPIYRLIKLEVLCNGKAGDITAYVYENAEYEALSEYAGAVYPYSKAYALKYTSGQKDITGLTFRDADATQTAQAFANYAIYNIVKQALDTTISDYTALAFRVTYIPLVTARITQSKPYTGWETDFSSNVLISNQGGNMVESDRYGERLKGYIARLGNKQVVRTYNFAQFEDLPQCGQLMYVEDEYMYVSLINANLDQNKVKATILLTPQFNRLSEYVGLNSEYRLYDVSEKQAVERLVNYTEKCYINYRATSASSKVPFIKSNAYYSIFQTLGRRADYDAGEVPTAALVQVSGTWFARTLDKRASGNSLVFEFAFDDNYGVGYQSIPNSVSGDAARIQRLVPYGNVYGEFDTMRVQFVPKAFTNSADKMNSYPAINSEYLTDVYPLFDTSSLEDNSVVYPFLIDKDNKEQINFTYQLNFISEIKSVVLGTAFFRNNDLLIDRSGLTGEQRVALNPSIYLVKKRLNMLSKPDLTGALKLTAPNGLACVFQDSFARNAGFKTGLQITNTTNETYVGWCAVDDNTGELYIGDNYELKPNRTAPTLYFNFKE</sequence>
<reference evidence="1" key="1">
    <citation type="journal article" date="2021" name="Proc. Natl. Acad. Sci. U.S.A.">
        <title>A Catalog of Tens of Thousands of Viruses from Human Metagenomes Reveals Hidden Associations with Chronic Diseases.</title>
        <authorList>
            <person name="Tisza M.J."/>
            <person name="Buck C.B."/>
        </authorList>
    </citation>
    <scope>NUCLEOTIDE SEQUENCE</scope>
    <source>
        <strain evidence="1">Ctr592</strain>
    </source>
</reference>
<dbReference type="EMBL" id="BK015757">
    <property type="protein sequence ID" value="DAE23635.1"/>
    <property type="molecule type" value="Genomic_DNA"/>
</dbReference>
<proteinExistence type="predicted"/>
<organism evidence="1">
    <name type="scientific">Siphoviridae sp. ctr592</name>
    <dbReference type="NCBI Taxonomy" id="2826474"/>
    <lineage>
        <taxon>Viruses</taxon>
        <taxon>Duplodnaviria</taxon>
        <taxon>Heunggongvirae</taxon>
        <taxon>Uroviricota</taxon>
        <taxon>Caudoviricetes</taxon>
    </lineage>
</organism>
<name>A0A8S5QXN5_9CAUD</name>